<dbReference type="GO" id="GO:0035331">
    <property type="term" value="P:negative regulation of hippo signaling"/>
    <property type="evidence" value="ECO:0007669"/>
    <property type="project" value="TreeGrafter"/>
</dbReference>
<dbReference type="InterPro" id="IPR008145">
    <property type="entry name" value="GK/Ca_channel_bsu"/>
</dbReference>
<evidence type="ECO:0000259" key="5">
    <source>
        <dbReference type="PROSITE" id="PS50106"/>
    </source>
</evidence>
<sequence>MYASVMTKRSPSSRPLSLVWRMGQTWIIYSRSFVAISWSMRSHAVDRVTRFGCNTGAGRPRRPISSSFRAVLLFNAPLHDEIVCVVQVGARSSCGVIVLAIGPLLSVPVRGRLASLCHRVWKCALSLEVNGNDLTLALSLASALWIGLTFTNAFIISCSFNRHNALRKSWRTLAALFGWWSVVALIESFLPGPVPFSFVIYYNKYIYMPTGALRSFEAKTEAHKFAIYGFWLIQMVLVPTDATLIRTRMNHYDKYKREKRIDWQIVMAGCVGMEETEIDRLHWVDAPIGRSYRHVRVGITTVAILQSTWLLSFYRSHILRQSLLIIVIEEERCAHSPTVSSSSCDDLAWNSGADVVAHFLADRCLQEAAMAEVNQSHRTYVSLTSRTVSTSAHFMQPFHTDAVDFTFKIGQSAAAMVNVLLADQSRPNALPMAAAKISTAIYSSGRSIVDWTHVTTTQSRGRPYDVASICQPWLSLSPIGRDRHSSSSSYTHGDQMQKMRGGSASGLGDATSPLATCQNKRWSVAGAAPELTLLRVKLDDVQRELCDLQSKHEVMTMEYQNVLNELECCRESKARLDTEVNEAKMEAMQWKNDYEMMIQQKQQPSERQVIDLQVKLQSRQTELEELRRQYRELLDGRPARRDLNSTLMDEYNDLCMEANRLKERCCILEGETMELRGALRLAQEEFRHLHLSHEEDMEAQRCKVSALEDRQVTLYQQLHKLAQDRDILRSENEMLKQQMQDLCSDVTRNLNIRQKLEEDMHLLRRQHDGVLAEYHHVMSERDSVLKENERLSEAKGSLMKKLKTSDSDRQALIEQLKTIEVQLESLRRERDELQHQVNVHEEELTEAAASTQAQFLSTDGDSGSHSTLYPETKSISSIEGELNGNGSTKLRVNDELRRLNDSLKEELTSVRQEVEGAKQQRDWALAERQRIVSEREGIRHMSETLRLERDEAVTNLAIAIRDADTLRCQKEHAERELRKLKYTLPFPCRLRIVKDMLEKGDRRLTNVESTPSNSHDSAIDTDMAEWESGCQKNEELGIVLRGGRDDPIFNQIVPIYVKSIVAGSKLDGVLRVYDCIMQVNNIDVSLMERRSVMDILRNSNAVKMVIRRRRLVGMKLISVPINTASDGGVGIVFEDGVYVSKIKTSSAAAKAGNLAVGDRLVYVNDIPVQNRSAENVDELIQSFKDCGLVLAVMKSPPVLSPITPTGGSSYNSCHAVVATSKDRHFDSFSLGHPSPKAVPKRDVSVQASLSADSTTAVPKKHESLLDKVHDKLFGRSERKATIRASAAIPMEPVAAAAATDSISESGKRWRPNQAASSQRRARPSSVYGNYTVVDRSKGAITEQQVLQQLDSILEASEKEYDNRALANVANVDRSSAGGTWPKYKPTATGSGGCNQPEVADSSCGFFEQGVTTFSGRLNPFSLLQSADKYRLRGNIVAPAEGKTRSGETCPTSYHPSSVFSSHGAVISEHSSVFSSRPTSPFIWPEQQQQQQQQQQRSLATSPAPPPPPPPSSSHGAMEHKMARAMPVVATNQRYFPLSNYGCTGRNAQTSIEQELDQRSVNSQSSGSRTALGDQSPTKSLNLVDRMPNGAHCFSQAKRASNKESRSRPLMSFSSDEYRLSNGDIRTLYIEKRSSHEGLGISIASSGNGVFVSSVSENSLAARHGLQVGDQLLEVCGINMRSANIQHASNVLSHLGRSEQITLMVQYNPGKYAREMSDYRSACSTPRATPYSMLAAQKAFMSQDSSLQSGSAGHSHEMLTVSHCSVHYEPRFVFLKRSSDDWGFTLIGGNAVGIFVDDVKPSLVGGADGLHTCDQVLEFDGVDFRKLTLEQAMYEAGQRLPGSEVSVLVQYNETKYQKCKRGASDSLYIRATVDRQAENTDELSFKAGDILRVDNTVFNGVLEEEFMFKRSGSEISTLEGSSDGGGSRRGTIRRSLKFIRRSSRSGHQRTPSKESRDMENDSAVIDELYQRVEQCVKPMPLSALEQGLKQNVYVDYRKRDKLFEATRVAAVKDLIDKGYHCILHVSPTSVERLHRLQIYPVVIFVKLKSPKQIKELCDDRLTTKQAKEMFESACKLEAEYHHLFSVWNWFAAVITGPHHSVKHICQQIACTVEHEQKKTLWILSGETIILTCFELAR</sequence>
<feature type="region of interest" description="Disordered" evidence="2">
    <location>
        <begin position="1299"/>
        <end position="1324"/>
    </location>
</feature>
<dbReference type="InterPro" id="IPR036034">
    <property type="entry name" value="PDZ_sf"/>
</dbReference>
<evidence type="ECO:0000256" key="3">
    <source>
        <dbReference type="SAM" id="Phobius"/>
    </source>
</evidence>
<feature type="coiled-coil region" evidence="1">
    <location>
        <begin position="718"/>
        <end position="773"/>
    </location>
</feature>
<dbReference type="EMBL" id="KL367476">
    <property type="protein sequence ID" value="KFD72719.1"/>
    <property type="molecule type" value="Genomic_DNA"/>
</dbReference>
<feature type="transmembrane region" description="Helical" evidence="3">
    <location>
        <begin position="172"/>
        <end position="190"/>
    </location>
</feature>
<dbReference type="PANTHER" id="PTHR46360">
    <property type="entry name" value="DISKS LARGE HOMOLOG 5"/>
    <property type="match status" value="1"/>
</dbReference>
<feature type="region of interest" description="Disordered" evidence="2">
    <location>
        <begin position="1476"/>
        <end position="1519"/>
    </location>
</feature>
<reference evidence="6" key="1">
    <citation type="journal article" date="2014" name="Nat. Genet.">
        <title>Genome and transcriptome of the porcine whipworm Trichuris suis.</title>
        <authorList>
            <person name="Jex A.R."/>
            <person name="Nejsum P."/>
            <person name="Schwarz E.M."/>
            <person name="Hu L."/>
            <person name="Young N.D."/>
            <person name="Hall R.S."/>
            <person name="Korhonen P.K."/>
            <person name="Liao S."/>
            <person name="Thamsborg S."/>
            <person name="Xia J."/>
            <person name="Xu P."/>
            <person name="Wang S."/>
            <person name="Scheerlinck J.P."/>
            <person name="Hofmann A."/>
            <person name="Sternberg P.W."/>
            <person name="Wang J."/>
            <person name="Gasser R.B."/>
        </authorList>
    </citation>
    <scope>NUCLEOTIDE SEQUENCE [LARGE SCALE GENOMIC DNA]</scope>
    <source>
        <strain evidence="6">DCEP-RM93F</strain>
    </source>
</reference>
<feature type="domain" description="PDZ" evidence="5">
    <location>
        <begin position="1118"/>
        <end position="1182"/>
    </location>
</feature>
<name>A0A085NTC3_9BILA</name>
<dbReference type="PROSITE" id="PS50106">
    <property type="entry name" value="PDZ"/>
    <property type="match status" value="4"/>
</dbReference>
<keyword evidence="3" id="KW-1133">Transmembrane helix</keyword>
<feature type="domain" description="PDZ" evidence="5">
    <location>
        <begin position="1771"/>
        <end position="1832"/>
    </location>
</feature>
<feature type="coiled-coil region" evidence="1">
    <location>
        <begin position="893"/>
        <end position="920"/>
    </location>
</feature>
<dbReference type="GO" id="GO:0005886">
    <property type="term" value="C:plasma membrane"/>
    <property type="evidence" value="ECO:0007669"/>
    <property type="project" value="TreeGrafter"/>
</dbReference>
<feature type="non-terminal residue" evidence="6">
    <location>
        <position position="2136"/>
    </location>
</feature>
<dbReference type="InterPro" id="IPR008144">
    <property type="entry name" value="Guanylate_kin-like_dom"/>
</dbReference>
<evidence type="ECO:0000259" key="4">
    <source>
        <dbReference type="PROSITE" id="PS50052"/>
    </source>
</evidence>
<dbReference type="Proteomes" id="UP000030758">
    <property type="component" value="Unassembled WGS sequence"/>
</dbReference>
<feature type="coiled-coil region" evidence="1">
    <location>
        <begin position="956"/>
        <end position="983"/>
    </location>
</feature>
<evidence type="ECO:0000256" key="2">
    <source>
        <dbReference type="SAM" id="MobiDB-lite"/>
    </source>
</evidence>
<feature type="compositionally biased region" description="Pro residues" evidence="2">
    <location>
        <begin position="1502"/>
        <end position="1511"/>
    </location>
</feature>
<feature type="compositionally biased region" description="Low complexity" evidence="2">
    <location>
        <begin position="1486"/>
        <end position="1495"/>
    </location>
</feature>
<dbReference type="InterPro" id="IPR053004">
    <property type="entry name" value="MAGUK_Signaling_Regulators"/>
</dbReference>
<feature type="region of interest" description="Disordered" evidence="2">
    <location>
        <begin position="1554"/>
        <end position="1580"/>
    </location>
</feature>
<dbReference type="Gene3D" id="3.40.50.300">
    <property type="entry name" value="P-loop containing nucleotide triphosphate hydrolases"/>
    <property type="match status" value="1"/>
</dbReference>
<feature type="region of interest" description="Disordered" evidence="2">
    <location>
        <begin position="1939"/>
        <end position="1959"/>
    </location>
</feature>
<evidence type="ECO:0000256" key="1">
    <source>
        <dbReference type="SAM" id="Coils"/>
    </source>
</evidence>
<accession>A0A085NTC3</accession>
<dbReference type="SUPFAM" id="SSF52540">
    <property type="entry name" value="P-loop containing nucleoside triphosphate hydrolases"/>
    <property type="match status" value="1"/>
</dbReference>
<dbReference type="Pfam" id="PF00595">
    <property type="entry name" value="PDZ"/>
    <property type="match status" value="4"/>
</dbReference>
<keyword evidence="3" id="KW-0812">Transmembrane</keyword>
<dbReference type="Pfam" id="PF00625">
    <property type="entry name" value="Guanylate_kin"/>
    <property type="match status" value="1"/>
</dbReference>
<feature type="coiled-coil region" evidence="1">
    <location>
        <begin position="566"/>
        <end position="664"/>
    </location>
</feature>
<feature type="coiled-coil region" evidence="1">
    <location>
        <begin position="809"/>
        <end position="850"/>
    </location>
</feature>
<dbReference type="InterPro" id="IPR036028">
    <property type="entry name" value="SH3-like_dom_sf"/>
</dbReference>
<gene>
    <name evidence="6" type="ORF">M514_01845</name>
</gene>
<dbReference type="SUPFAM" id="SSF50156">
    <property type="entry name" value="PDZ domain-like"/>
    <property type="match status" value="4"/>
</dbReference>
<dbReference type="PANTHER" id="PTHR46360:SF1">
    <property type="entry name" value="DISKS LARGE HOMOLOG 5"/>
    <property type="match status" value="1"/>
</dbReference>
<feature type="region of interest" description="Disordered" evidence="2">
    <location>
        <begin position="479"/>
        <end position="510"/>
    </location>
</feature>
<dbReference type="SUPFAM" id="SSF50044">
    <property type="entry name" value="SH3-domain"/>
    <property type="match status" value="1"/>
</dbReference>
<evidence type="ECO:0008006" key="7">
    <source>
        <dbReference type="Google" id="ProtNLM"/>
    </source>
</evidence>
<feature type="transmembrane region" description="Helical" evidence="3">
    <location>
        <begin position="136"/>
        <end position="160"/>
    </location>
</feature>
<dbReference type="Gene3D" id="2.30.30.40">
    <property type="entry name" value="SH3 Domains"/>
    <property type="match status" value="1"/>
</dbReference>
<dbReference type="Gene3D" id="2.30.42.10">
    <property type="match status" value="4"/>
</dbReference>
<keyword evidence="1" id="KW-0175">Coiled coil</keyword>
<evidence type="ECO:0000313" key="6">
    <source>
        <dbReference type="EMBL" id="KFD72719.1"/>
    </source>
</evidence>
<feature type="domain" description="PDZ" evidence="5">
    <location>
        <begin position="1020"/>
        <end position="1099"/>
    </location>
</feature>
<feature type="domain" description="Guanylate kinase-like" evidence="4">
    <location>
        <begin position="1912"/>
        <end position="2112"/>
    </location>
</feature>
<dbReference type="InterPro" id="IPR027417">
    <property type="entry name" value="P-loop_NTPase"/>
</dbReference>
<feature type="domain" description="PDZ" evidence="5">
    <location>
        <begin position="1626"/>
        <end position="1706"/>
    </location>
</feature>
<dbReference type="SMART" id="SM00072">
    <property type="entry name" value="GuKc"/>
    <property type="match status" value="1"/>
</dbReference>
<organism evidence="6">
    <name type="scientific">Trichuris suis</name>
    <name type="common">pig whipworm</name>
    <dbReference type="NCBI Taxonomy" id="68888"/>
    <lineage>
        <taxon>Eukaryota</taxon>
        <taxon>Metazoa</taxon>
        <taxon>Ecdysozoa</taxon>
        <taxon>Nematoda</taxon>
        <taxon>Enoplea</taxon>
        <taxon>Dorylaimia</taxon>
        <taxon>Trichinellida</taxon>
        <taxon>Trichuridae</taxon>
        <taxon>Trichuris</taxon>
    </lineage>
</organism>
<keyword evidence="3" id="KW-0472">Membrane</keyword>
<dbReference type="SMART" id="SM00228">
    <property type="entry name" value="PDZ"/>
    <property type="match status" value="4"/>
</dbReference>
<dbReference type="PROSITE" id="PS50052">
    <property type="entry name" value="GUANYLATE_KINASE_2"/>
    <property type="match status" value="1"/>
</dbReference>
<protein>
    <recommendedName>
        <fullName evidence="7">Disks large-like protein 5</fullName>
    </recommendedName>
</protein>
<proteinExistence type="predicted"/>
<dbReference type="InterPro" id="IPR001478">
    <property type="entry name" value="PDZ"/>
</dbReference>